<dbReference type="SUPFAM" id="SSF47384">
    <property type="entry name" value="Homodimeric domain of signal transducing histidine kinase"/>
    <property type="match status" value="1"/>
</dbReference>
<dbReference type="InterPro" id="IPR000014">
    <property type="entry name" value="PAS"/>
</dbReference>
<evidence type="ECO:0000313" key="25">
    <source>
        <dbReference type="Proteomes" id="UP000637267"/>
    </source>
</evidence>
<sequence length="1469" mass="158705">MTIRTKLIALVSVILMLMMLQGVINIIRTSNLRAIVETTYQDRVRSLGELARATQIYEHDVVGTLYRLNSKNTDWEEARAQLLRARADIAAQWHEYTANHQTTEEAKLIALTATHMRVGEAALNRLDTILLARDNAALNEFVHQHMSPVFNAVGDDLQQLIELQMRVSSTNFARAQLAYQGALLTTGGALALALLLATITALGLIRQLTRKISSLQAAMLRAEVDNDLSARAQINGDDEIDGIARAYNALAQQLEDHQAVREGLFVLAENAQPAETLTGFGEQLLNKLAPMLHCGAAAFYAQGSDDSGLLYRGGYGLNAAQGTAHEETARGLLAQAQQAHAPFEIDDVPAGYLHVISALGGAEPAHIVLVPLRLSNGQTAVIELASFGPFNERDWRIIQTLALVTVPQLEVLLRTLRAKELVEKLQQQTDELASSRQQLMEYARTLEHNNSELAEKTERLEQQANELEEQKEQLATTENWFRSILESAPDGMLVVGENGDIALSNWQVESLFGYERGGLQGRSIEQLVPQVNRAGHDRSRAGFVAEGGARSMGGRGVVIRGLRQDGSEFDADISLSVLPQRPTEARFVCVAVRDITQRKADEAARAELEELNRVILTSAGVGVIGVDARNRLVFVNPYALELLQGAEEELLGRGLPEFDGAIAQTDEVGRFGQTDGPLGVFGSGQSGLLRRRDGSVLPVDFGISPMHKVGELDGAVVIFRDATDRLEAEQQQRNAKEAAEVATRAKSDFLANMSHEIRTPMNAIIGMTHLALKTELAPRQQDYLSKIQSSGQHLLGLINGILDFSKIEAGKLALETVAFSLDKLLEDVGAFVMEKAAAKSLELVFDTACDVPHRFTGDPVRLKQILINLLSNAIKFTEHGQIRLHAHVVEAQDDNTLLYFAVSDTGIGLTEAQQSSLFQSFSQADVSTTRKYGGTGLGLAICKMLAELMGGQVGVESTPGKGSTFWFTVSLGSVPVADPADNDEILRGRRVLVVDDNDLARDVAVRLLEELGMRADCVGSGHAAVSNALQADHDGAPYEVVLVDWRMPGMDGFATAQAIFSSVLSLTPHIVLVTAHGDEHTYRMLVECGLAGLLRKPVSFGHLRTCLNGLFGGRPATDHDVLDEGQIGGLADPERLTILLVEDNDLNQQVAVELLAEGGIQVDVAQNGEIALGQMAARNYDLVLMDMQMPVMDGVAATQELRRLGYRQPIVAMTANAMAADRQLCLDAGMNDHLAKPIDPGALWQVLRRWLPVAARTEPPPEAADTAKLDTPMITGLDTTDGLYRVRGNARVYHDLLRRFAQGQRNAVAAMRDAQVAGDTATAVRLAHTTKGVAGQIGAHEVQALAEAAELALVAANGDAIAAALNALAASLAPLVTAIDAAMPEPVVAVADHPPQPEQLAPVCARLTALMADNDVEARDVLEQWAGLLRGAFNSRFGLIEKALYAFDFDAALAELHIAMAMSGVKAET</sequence>
<dbReference type="SMART" id="SM00091">
    <property type="entry name" value="PAS"/>
    <property type="match status" value="2"/>
</dbReference>
<keyword evidence="4" id="KW-1003">Cell membrane</keyword>
<evidence type="ECO:0000256" key="9">
    <source>
        <dbReference type="ARBA" id="ARBA00022777"/>
    </source>
</evidence>
<evidence type="ECO:0000256" key="13">
    <source>
        <dbReference type="ARBA" id="ARBA00023136"/>
    </source>
</evidence>
<keyword evidence="13 17" id="KW-0472">Membrane</keyword>
<dbReference type="Proteomes" id="UP000637267">
    <property type="component" value="Unassembled WGS sequence"/>
</dbReference>
<comment type="caution">
    <text evidence="24">The sequence shown here is derived from an EMBL/GenBank/DDBJ whole genome shotgun (WGS) entry which is preliminary data.</text>
</comment>
<feature type="modified residue" description="4-aspartylphosphate" evidence="15">
    <location>
        <position position="1186"/>
    </location>
</feature>
<dbReference type="SUPFAM" id="SSF55874">
    <property type="entry name" value="ATPase domain of HSP90 chaperone/DNA topoisomerase II/histidine kinase"/>
    <property type="match status" value="1"/>
</dbReference>
<evidence type="ECO:0000256" key="6">
    <source>
        <dbReference type="ARBA" id="ARBA00022679"/>
    </source>
</evidence>
<evidence type="ECO:0000313" key="24">
    <source>
        <dbReference type="EMBL" id="GGP22621.1"/>
    </source>
</evidence>
<evidence type="ECO:0000256" key="1">
    <source>
        <dbReference type="ARBA" id="ARBA00000085"/>
    </source>
</evidence>
<dbReference type="Gene3D" id="3.30.450.20">
    <property type="entry name" value="PAS domain"/>
    <property type="match status" value="2"/>
</dbReference>
<dbReference type="CDD" id="cd00082">
    <property type="entry name" value="HisKA"/>
    <property type="match status" value="1"/>
</dbReference>
<evidence type="ECO:0000256" key="8">
    <source>
        <dbReference type="ARBA" id="ARBA00022741"/>
    </source>
</evidence>
<feature type="domain" description="HAMP" evidence="22">
    <location>
        <begin position="206"/>
        <end position="259"/>
    </location>
</feature>
<evidence type="ECO:0000256" key="4">
    <source>
        <dbReference type="ARBA" id="ARBA00022475"/>
    </source>
</evidence>
<feature type="domain" description="Response regulatory" evidence="19">
    <location>
        <begin position="1137"/>
        <end position="1251"/>
    </location>
</feature>
<dbReference type="SMART" id="SM00086">
    <property type="entry name" value="PAC"/>
    <property type="match status" value="2"/>
</dbReference>
<keyword evidence="8" id="KW-0547">Nucleotide-binding</keyword>
<dbReference type="PROSITE" id="PS50113">
    <property type="entry name" value="PAC"/>
    <property type="match status" value="1"/>
</dbReference>
<evidence type="ECO:0000259" key="19">
    <source>
        <dbReference type="PROSITE" id="PS50110"/>
    </source>
</evidence>
<dbReference type="CDD" id="cd00130">
    <property type="entry name" value="PAS"/>
    <property type="match status" value="2"/>
</dbReference>
<dbReference type="Pfam" id="PF00989">
    <property type="entry name" value="PAS"/>
    <property type="match status" value="1"/>
</dbReference>
<dbReference type="InterPro" id="IPR024478">
    <property type="entry name" value="HlyB_4HB_MCP"/>
</dbReference>
<evidence type="ECO:0000259" key="18">
    <source>
        <dbReference type="PROSITE" id="PS50109"/>
    </source>
</evidence>
<accession>A0ABQ2PAV0</accession>
<evidence type="ECO:0000259" key="20">
    <source>
        <dbReference type="PROSITE" id="PS50112"/>
    </source>
</evidence>
<dbReference type="SMART" id="SM00387">
    <property type="entry name" value="HATPase_c"/>
    <property type="match status" value="1"/>
</dbReference>
<keyword evidence="5 15" id="KW-0597">Phosphoprotein</keyword>
<evidence type="ECO:0000256" key="7">
    <source>
        <dbReference type="ARBA" id="ARBA00022692"/>
    </source>
</evidence>
<dbReference type="InterPro" id="IPR008207">
    <property type="entry name" value="Sig_transdc_His_kin_Hpt_dom"/>
</dbReference>
<dbReference type="InterPro" id="IPR036097">
    <property type="entry name" value="HisK_dim/P_sf"/>
</dbReference>
<evidence type="ECO:0000256" key="15">
    <source>
        <dbReference type="PROSITE-ProRule" id="PRU00169"/>
    </source>
</evidence>
<reference evidence="25" key="1">
    <citation type="journal article" date="2019" name="Int. J. Syst. Evol. Microbiol.">
        <title>The Global Catalogue of Microorganisms (GCM) 10K type strain sequencing project: providing services to taxonomists for standard genome sequencing and annotation.</title>
        <authorList>
            <consortium name="The Broad Institute Genomics Platform"/>
            <consortium name="The Broad Institute Genome Sequencing Center for Infectious Disease"/>
            <person name="Wu L."/>
            <person name="Ma J."/>
        </authorList>
    </citation>
    <scope>NUCLEOTIDE SEQUENCE [LARGE SCALE GENOMIC DNA]</scope>
    <source>
        <strain evidence="25">CGMCC 1.8859</strain>
    </source>
</reference>
<feature type="domain" description="PAS" evidence="20">
    <location>
        <begin position="608"/>
        <end position="653"/>
    </location>
</feature>
<dbReference type="Pfam" id="PF00672">
    <property type="entry name" value="HAMP"/>
    <property type="match status" value="1"/>
</dbReference>
<dbReference type="Pfam" id="PF00512">
    <property type="entry name" value="HisKA"/>
    <property type="match status" value="1"/>
</dbReference>
<dbReference type="InterPro" id="IPR011006">
    <property type="entry name" value="CheY-like_superfamily"/>
</dbReference>
<feature type="transmembrane region" description="Helical" evidence="17">
    <location>
        <begin position="6"/>
        <end position="27"/>
    </location>
</feature>
<gene>
    <name evidence="24" type="ORF">GCM10010970_26250</name>
</gene>
<keyword evidence="7 17" id="KW-0812">Transmembrane</keyword>
<dbReference type="CDD" id="cd17546">
    <property type="entry name" value="REC_hyHK_CKI1_RcsC-like"/>
    <property type="match status" value="2"/>
</dbReference>
<dbReference type="CDD" id="cd16922">
    <property type="entry name" value="HATPase_EvgS-ArcB-TorS-like"/>
    <property type="match status" value="1"/>
</dbReference>
<dbReference type="EC" id="2.7.13.3" evidence="3"/>
<dbReference type="InterPro" id="IPR035965">
    <property type="entry name" value="PAS-like_dom_sf"/>
</dbReference>
<feature type="domain" description="PAS" evidence="20">
    <location>
        <begin position="477"/>
        <end position="530"/>
    </location>
</feature>
<comment type="subcellular location">
    <subcellularLocation>
        <location evidence="2">Cell membrane</location>
        <topology evidence="2">Multi-pass membrane protein</topology>
    </subcellularLocation>
</comment>
<dbReference type="EMBL" id="BMLX01000003">
    <property type="protein sequence ID" value="GGP22621.1"/>
    <property type="molecule type" value="Genomic_DNA"/>
</dbReference>
<dbReference type="SUPFAM" id="SSF55781">
    <property type="entry name" value="GAF domain-like"/>
    <property type="match status" value="1"/>
</dbReference>
<proteinExistence type="predicted"/>
<dbReference type="InterPro" id="IPR001789">
    <property type="entry name" value="Sig_transdc_resp-reg_receiver"/>
</dbReference>
<dbReference type="NCBIfam" id="TIGR00229">
    <property type="entry name" value="sensory_box"/>
    <property type="match status" value="2"/>
</dbReference>
<keyword evidence="6" id="KW-0808">Transferase</keyword>
<evidence type="ECO:0000256" key="5">
    <source>
        <dbReference type="ARBA" id="ARBA00022553"/>
    </source>
</evidence>
<dbReference type="SMART" id="SM00304">
    <property type="entry name" value="HAMP"/>
    <property type="match status" value="1"/>
</dbReference>
<dbReference type="SUPFAM" id="SSF55785">
    <property type="entry name" value="PYP-like sensor domain (PAS domain)"/>
    <property type="match status" value="2"/>
</dbReference>
<keyword evidence="11 17" id="KW-1133">Transmembrane helix</keyword>
<dbReference type="SMART" id="SM00073">
    <property type="entry name" value="HPT"/>
    <property type="match status" value="1"/>
</dbReference>
<dbReference type="PROSITE" id="PS50112">
    <property type="entry name" value="PAS"/>
    <property type="match status" value="2"/>
</dbReference>
<evidence type="ECO:0000256" key="14">
    <source>
        <dbReference type="PROSITE-ProRule" id="PRU00110"/>
    </source>
</evidence>
<evidence type="ECO:0000256" key="17">
    <source>
        <dbReference type="SAM" id="Phobius"/>
    </source>
</evidence>
<feature type="coiled-coil region" evidence="16">
    <location>
        <begin position="418"/>
        <end position="480"/>
    </location>
</feature>
<dbReference type="InterPro" id="IPR003660">
    <property type="entry name" value="HAMP_dom"/>
</dbReference>
<dbReference type="PROSITE" id="PS50110">
    <property type="entry name" value="RESPONSE_REGULATORY"/>
    <property type="match status" value="2"/>
</dbReference>
<dbReference type="PROSITE" id="PS50109">
    <property type="entry name" value="HIS_KIN"/>
    <property type="match status" value="1"/>
</dbReference>
<dbReference type="InterPro" id="IPR003661">
    <property type="entry name" value="HisK_dim/P_dom"/>
</dbReference>
<dbReference type="SUPFAM" id="SSF52172">
    <property type="entry name" value="CheY-like"/>
    <property type="match status" value="2"/>
</dbReference>
<evidence type="ECO:0000259" key="23">
    <source>
        <dbReference type="PROSITE" id="PS50894"/>
    </source>
</evidence>
<keyword evidence="10" id="KW-0067">ATP-binding</keyword>
<feature type="domain" description="HPt" evidence="23">
    <location>
        <begin position="1289"/>
        <end position="1382"/>
    </location>
</feature>
<dbReference type="PROSITE" id="PS50885">
    <property type="entry name" value="HAMP"/>
    <property type="match status" value="1"/>
</dbReference>
<evidence type="ECO:0000256" key="2">
    <source>
        <dbReference type="ARBA" id="ARBA00004651"/>
    </source>
</evidence>
<evidence type="ECO:0000256" key="10">
    <source>
        <dbReference type="ARBA" id="ARBA00022840"/>
    </source>
</evidence>
<dbReference type="InterPro" id="IPR001610">
    <property type="entry name" value="PAC"/>
</dbReference>
<dbReference type="Pfam" id="PF00072">
    <property type="entry name" value="Response_reg"/>
    <property type="match status" value="2"/>
</dbReference>
<evidence type="ECO:0000256" key="11">
    <source>
        <dbReference type="ARBA" id="ARBA00022989"/>
    </source>
</evidence>
<evidence type="ECO:0000256" key="3">
    <source>
        <dbReference type="ARBA" id="ARBA00012438"/>
    </source>
</evidence>
<keyword evidence="25" id="KW-1185">Reference proteome</keyword>
<dbReference type="Pfam" id="PF01627">
    <property type="entry name" value="Hpt"/>
    <property type="match status" value="1"/>
</dbReference>
<dbReference type="RefSeq" id="WP_188704812.1">
    <property type="nucleotide sequence ID" value="NZ_BMLX01000003.1"/>
</dbReference>
<dbReference type="Gene3D" id="6.10.340.10">
    <property type="match status" value="1"/>
</dbReference>
<dbReference type="Pfam" id="PF13426">
    <property type="entry name" value="PAS_9"/>
    <property type="match status" value="1"/>
</dbReference>
<name>A0ABQ2PAV0_9NEIS</name>
<dbReference type="SMART" id="SM00448">
    <property type="entry name" value="REC"/>
    <property type="match status" value="2"/>
</dbReference>
<comment type="catalytic activity">
    <reaction evidence="1">
        <text>ATP + protein L-histidine = ADP + protein N-phospho-L-histidine.</text>
        <dbReference type="EC" id="2.7.13.3"/>
    </reaction>
</comment>
<dbReference type="Pfam" id="PF02518">
    <property type="entry name" value="HATPase_c"/>
    <property type="match status" value="1"/>
</dbReference>
<feature type="modified residue" description="4-aspartylphosphate" evidence="15">
    <location>
        <position position="1044"/>
    </location>
</feature>
<feature type="domain" description="Histidine kinase" evidence="18">
    <location>
        <begin position="752"/>
        <end position="973"/>
    </location>
</feature>
<dbReference type="PANTHER" id="PTHR45339:SF1">
    <property type="entry name" value="HYBRID SIGNAL TRANSDUCTION HISTIDINE KINASE J"/>
    <property type="match status" value="1"/>
</dbReference>
<dbReference type="Gene3D" id="3.40.50.2300">
    <property type="match status" value="2"/>
</dbReference>
<dbReference type="InterPro" id="IPR005467">
    <property type="entry name" value="His_kinase_dom"/>
</dbReference>
<dbReference type="PANTHER" id="PTHR45339">
    <property type="entry name" value="HYBRID SIGNAL TRANSDUCTION HISTIDINE KINASE J"/>
    <property type="match status" value="1"/>
</dbReference>
<dbReference type="InterPro" id="IPR000700">
    <property type="entry name" value="PAS-assoc_C"/>
</dbReference>
<dbReference type="InterPro" id="IPR036890">
    <property type="entry name" value="HATPase_C_sf"/>
</dbReference>
<organism evidence="24 25">
    <name type="scientific">Silvimonas iriomotensis</name>
    <dbReference type="NCBI Taxonomy" id="449662"/>
    <lineage>
        <taxon>Bacteria</taxon>
        <taxon>Pseudomonadati</taxon>
        <taxon>Pseudomonadota</taxon>
        <taxon>Betaproteobacteria</taxon>
        <taxon>Neisseriales</taxon>
        <taxon>Chitinibacteraceae</taxon>
        <taxon>Silvimonas</taxon>
    </lineage>
</organism>
<feature type="domain" description="PAC" evidence="21">
    <location>
        <begin position="682"/>
        <end position="734"/>
    </location>
</feature>
<dbReference type="InterPro" id="IPR003594">
    <property type="entry name" value="HATPase_dom"/>
</dbReference>
<dbReference type="Gene3D" id="1.10.287.130">
    <property type="match status" value="1"/>
</dbReference>
<dbReference type="PROSITE" id="PS50894">
    <property type="entry name" value="HPT"/>
    <property type="match status" value="1"/>
</dbReference>
<evidence type="ECO:0000259" key="21">
    <source>
        <dbReference type="PROSITE" id="PS50113"/>
    </source>
</evidence>
<dbReference type="CDD" id="cd06225">
    <property type="entry name" value="HAMP"/>
    <property type="match status" value="1"/>
</dbReference>
<feature type="transmembrane region" description="Helical" evidence="17">
    <location>
        <begin position="182"/>
        <end position="205"/>
    </location>
</feature>
<evidence type="ECO:0000256" key="16">
    <source>
        <dbReference type="SAM" id="Coils"/>
    </source>
</evidence>
<feature type="coiled-coil region" evidence="16">
    <location>
        <begin position="719"/>
        <end position="748"/>
    </location>
</feature>
<dbReference type="SUPFAM" id="SSF47226">
    <property type="entry name" value="Histidine-containing phosphotransfer domain, HPT domain"/>
    <property type="match status" value="1"/>
</dbReference>
<feature type="modified residue" description="Phosphohistidine" evidence="14">
    <location>
        <position position="1328"/>
    </location>
</feature>
<dbReference type="Pfam" id="PF12729">
    <property type="entry name" value="4HB_MCP_1"/>
    <property type="match status" value="1"/>
</dbReference>
<evidence type="ECO:0000256" key="12">
    <source>
        <dbReference type="ARBA" id="ARBA00023012"/>
    </source>
</evidence>
<dbReference type="InterPro" id="IPR013767">
    <property type="entry name" value="PAS_fold"/>
</dbReference>
<dbReference type="SMART" id="SM00388">
    <property type="entry name" value="HisKA"/>
    <property type="match status" value="1"/>
</dbReference>
<keyword evidence="9" id="KW-0418">Kinase</keyword>
<keyword evidence="16" id="KW-0175">Coiled coil</keyword>
<evidence type="ECO:0000259" key="22">
    <source>
        <dbReference type="PROSITE" id="PS50885"/>
    </source>
</evidence>
<dbReference type="InterPro" id="IPR036641">
    <property type="entry name" value="HPT_dom_sf"/>
</dbReference>
<protein>
    <recommendedName>
        <fullName evidence="3">histidine kinase</fullName>
        <ecNumber evidence="3">2.7.13.3</ecNumber>
    </recommendedName>
</protein>
<dbReference type="InterPro" id="IPR004358">
    <property type="entry name" value="Sig_transdc_His_kin-like_C"/>
</dbReference>
<feature type="domain" description="Response regulatory" evidence="19">
    <location>
        <begin position="990"/>
        <end position="1111"/>
    </location>
</feature>
<dbReference type="Gene3D" id="1.20.120.160">
    <property type="entry name" value="HPT domain"/>
    <property type="match status" value="1"/>
</dbReference>
<dbReference type="PRINTS" id="PR00344">
    <property type="entry name" value="BCTRLSENSOR"/>
</dbReference>
<dbReference type="Gene3D" id="3.30.565.10">
    <property type="entry name" value="Histidine kinase-like ATPase, C-terminal domain"/>
    <property type="match status" value="1"/>
</dbReference>
<keyword evidence="12" id="KW-0902">Two-component regulatory system</keyword>